<dbReference type="eggNOG" id="KOG0167">
    <property type="taxonomic scope" value="Eukaryota"/>
</dbReference>
<dbReference type="AlphaFoldDB" id="H3GR46"/>
<reference evidence="2" key="1">
    <citation type="journal article" date="2006" name="Science">
        <title>Phytophthora genome sequences uncover evolutionary origins and mechanisms of pathogenesis.</title>
        <authorList>
            <person name="Tyler B.M."/>
            <person name="Tripathy S."/>
            <person name="Zhang X."/>
            <person name="Dehal P."/>
            <person name="Jiang R.H."/>
            <person name="Aerts A."/>
            <person name="Arredondo F.D."/>
            <person name="Baxter L."/>
            <person name="Bensasson D."/>
            <person name="Beynon J.L."/>
            <person name="Chapman J."/>
            <person name="Damasceno C.M."/>
            <person name="Dorrance A.E."/>
            <person name="Dou D."/>
            <person name="Dickerman A.W."/>
            <person name="Dubchak I.L."/>
            <person name="Garbelotto M."/>
            <person name="Gijzen M."/>
            <person name="Gordon S.G."/>
            <person name="Govers F."/>
            <person name="Grunwald N.J."/>
            <person name="Huang W."/>
            <person name="Ivors K.L."/>
            <person name="Jones R.W."/>
            <person name="Kamoun S."/>
            <person name="Krampis K."/>
            <person name="Lamour K.H."/>
            <person name="Lee M.K."/>
            <person name="McDonald W.H."/>
            <person name="Medina M."/>
            <person name="Meijer H.J."/>
            <person name="Nordberg E.K."/>
            <person name="Maclean D.J."/>
            <person name="Ospina-Giraldo M.D."/>
            <person name="Morris P.F."/>
            <person name="Phuntumart V."/>
            <person name="Putnam N.H."/>
            <person name="Rash S."/>
            <person name="Rose J.K."/>
            <person name="Sakihama Y."/>
            <person name="Salamov A.A."/>
            <person name="Savidor A."/>
            <person name="Scheuring C.F."/>
            <person name="Smith B.M."/>
            <person name="Sobral B.W."/>
            <person name="Terry A."/>
            <person name="Torto-Alalibo T.A."/>
            <person name="Win J."/>
            <person name="Xu Z."/>
            <person name="Zhang H."/>
            <person name="Grigoriev I.V."/>
            <person name="Rokhsar D.S."/>
            <person name="Boore J.L."/>
        </authorList>
    </citation>
    <scope>NUCLEOTIDE SEQUENCE [LARGE SCALE GENOMIC DNA]</scope>
    <source>
        <strain evidence="2">Pr102</strain>
    </source>
</reference>
<dbReference type="Proteomes" id="UP000005238">
    <property type="component" value="Unassembled WGS sequence"/>
</dbReference>
<accession>H3GR46</accession>
<dbReference type="HOGENOM" id="CLU_040609_0_0_1"/>
<proteinExistence type="predicted"/>
<protein>
    <submittedName>
        <fullName evidence="1">Uncharacterized protein</fullName>
    </submittedName>
</protein>
<dbReference type="EMBL" id="DS566036">
    <property type="status" value="NOT_ANNOTATED_CDS"/>
    <property type="molecule type" value="Genomic_DNA"/>
</dbReference>
<dbReference type="InParanoid" id="H3GR46"/>
<dbReference type="EnsemblProtists" id="Phyra79327">
    <property type="protein sequence ID" value="Phyra79327"/>
    <property type="gene ID" value="Phyra79327"/>
</dbReference>
<name>H3GR46_PHYRM</name>
<keyword evidence="2" id="KW-1185">Reference proteome</keyword>
<dbReference type="VEuPathDB" id="FungiDB:KRP23_4113"/>
<evidence type="ECO:0000313" key="2">
    <source>
        <dbReference type="Proteomes" id="UP000005238"/>
    </source>
</evidence>
<dbReference type="VEuPathDB" id="FungiDB:KRP22_2642"/>
<organism evidence="1 2">
    <name type="scientific">Phytophthora ramorum</name>
    <name type="common">Sudden oak death agent</name>
    <dbReference type="NCBI Taxonomy" id="164328"/>
    <lineage>
        <taxon>Eukaryota</taxon>
        <taxon>Sar</taxon>
        <taxon>Stramenopiles</taxon>
        <taxon>Oomycota</taxon>
        <taxon>Peronosporomycetes</taxon>
        <taxon>Peronosporales</taxon>
        <taxon>Peronosporaceae</taxon>
        <taxon>Phytophthora</taxon>
    </lineage>
</organism>
<evidence type="ECO:0000313" key="1">
    <source>
        <dbReference type="EnsemblProtists" id="Phyra79327"/>
    </source>
</evidence>
<reference evidence="1" key="2">
    <citation type="submission" date="2015-06" db="UniProtKB">
        <authorList>
            <consortium name="EnsemblProtists"/>
        </authorList>
    </citation>
    <scope>IDENTIFICATION</scope>
    <source>
        <strain evidence="1">Pr102</strain>
    </source>
</reference>
<sequence>MDTVTTVAKCLNKIFELRAAIRHQRHVNKKTYLRLTEIFVEIQVLKRDGSIQENAMLRRTAIFQKFEAAALKFVKYLQKYNDMHRIVRIFKISEMEEQRLEVVDEVDQLFRMLGLATCATVIKGADTADKNATKFLAKLEKVHADVKLTHQQVQAALLELVERRAARRKSMRQPVITQTIVIREGAQAPQESVAVPTAVALVTPESEVVTNAAIAINTNNVPAEPVSATSTREPVPIPIAVAEAVGENAAVSFEPEPFQTAAIDTTDVNAEISQEPVLEPSTSGDVGLFSPELFQAAVIDTAEINPTAAISQESVPEPSTFDEEGETKATASLELKHFEDADIDIHKGKEKVSAGQIPVLKTPADDVVEDKPSKTQPSLSDSTSVLQLVNSLKSCQLGAHDTEMTVLFLIRMCVSSSNRVQVFKTGGIPMLSRLVRESERYFTQLYALHCLGWFTFSYSKMREAEFEDLQKLVQEAPRREMLRLQRDLEHGDEQDKDIAVIRCSYWNGGSKVAG</sequence>